<gene>
    <name evidence="2" type="ORF">COLO4_00742</name>
</gene>
<feature type="non-terminal residue" evidence="2">
    <location>
        <position position="300"/>
    </location>
</feature>
<dbReference type="EMBL" id="AWUE01002970">
    <property type="protein sequence ID" value="OMP13880.1"/>
    <property type="molecule type" value="Genomic_DNA"/>
</dbReference>
<feature type="compositionally biased region" description="Basic and acidic residues" evidence="1">
    <location>
        <begin position="168"/>
        <end position="187"/>
    </location>
</feature>
<feature type="region of interest" description="Disordered" evidence="1">
    <location>
        <begin position="258"/>
        <end position="300"/>
    </location>
</feature>
<proteinExistence type="predicted"/>
<organism evidence="2 3">
    <name type="scientific">Corchorus olitorius</name>
    <dbReference type="NCBI Taxonomy" id="93759"/>
    <lineage>
        <taxon>Eukaryota</taxon>
        <taxon>Viridiplantae</taxon>
        <taxon>Streptophyta</taxon>
        <taxon>Embryophyta</taxon>
        <taxon>Tracheophyta</taxon>
        <taxon>Spermatophyta</taxon>
        <taxon>Magnoliopsida</taxon>
        <taxon>eudicotyledons</taxon>
        <taxon>Gunneridae</taxon>
        <taxon>Pentapetalae</taxon>
        <taxon>rosids</taxon>
        <taxon>malvids</taxon>
        <taxon>Malvales</taxon>
        <taxon>Malvaceae</taxon>
        <taxon>Grewioideae</taxon>
        <taxon>Apeibeae</taxon>
        <taxon>Corchorus</taxon>
    </lineage>
</organism>
<keyword evidence="3" id="KW-1185">Reference proteome</keyword>
<name>A0A1R3L3M5_9ROSI</name>
<protein>
    <submittedName>
        <fullName evidence="2">Uncharacterized protein</fullName>
    </submittedName>
</protein>
<dbReference type="Proteomes" id="UP000187203">
    <property type="component" value="Unassembled WGS sequence"/>
</dbReference>
<evidence type="ECO:0000313" key="3">
    <source>
        <dbReference type="Proteomes" id="UP000187203"/>
    </source>
</evidence>
<feature type="region of interest" description="Disordered" evidence="1">
    <location>
        <begin position="167"/>
        <end position="187"/>
    </location>
</feature>
<feature type="non-terminal residue" evidence="2">
    <location>
        <position position="1"/>
    </location>
</feature>
<evidence type="ECO:0000256" key="1">
    <source>
        <dbReference type="SAM" id="MobiDB-lite"/>
    </source>
</evidence>
<accession>A0A1R3L3M5</accession>
<reference evidence="3" key="1">
    <citation type="submission" date="2013-09" db="EMBL/GenBank/DDBJ databases">
        <title>Corchorus olitorius genome sequencing.</title>
        <authorList>
            <person name="Alam M."/>
            <person name="Haque M.S."/>
            <person name="Islam M.S."/>
            <person name="Emdad E.M."/>
            <person name="Islam M.M."/>
            <person name="Ahmed B."/>
            <person name="Halim A."/>
            <person name="Hossen Q.M.M."/>
            <person name="Hossain M.Z."/>
            <person name="Ahmed R."/>
            <person name="Khan M.M."/>
            <person name="Islam R."/>
            <person name="Rashid M.M."/>
            <person name="Khan S.A."/>
            <person name="Rahman M.S."/>
            <person name="Alam M."/>
            <person name="Yahiya A.S."/>
            <person name="Khan M.S."/>
            <person name="Azam M.S."/>
            <person name="Haque T."/>
            <person name="Lashkar M.Z.H."/>
            <person name="Akhand A.I."/>
            <person name="Morshed G."/>
            <person name="Roy S."/>
            <person name="Uddin K.S."/>
            <person name="Rabeya T."/>
            <person name="Hossain A.S."/>
            <person name="Chowdhury A."/>
            <person name="Snigdha A.R."/>
            <person name="Mortoza M.S."/>
            <person name="Matin S.A."/>
            <person name="Hoque S.M.E."/>
            <person name="Islam M.K."/>
            <person name="Roy D.K."/>
            <person name="Haider R."/>
            <person name="Moosa M.M."/>
            <person name="Elias S.M."/>
            <person name="Hasan A.M."/>
            <person name="Jahan S."/>
            <person name="Shafiuddin M."/>
            <person name="Mahmood N."/>
            <person name="Shommy N.S."/>
        </authorList>
    </citation>
    <scope>NUCLEOTIDE SEQUENCE [LARGE SCALE GENOMIC DNA]</scope>
    <source>
        <strain evidence="3">cv. O-4</strain>
    </source>
</reference>
<sequence>PRRHVEVPVGFLSDRLGGLGALSGSHLADAWHLPAPGRPARAVYAQSRPAGGAGPVPARLQPVVHQGLAIPAAGRGDRSQLPCPADGDGAVGAVAQGVGEQGAVGRGIGELRRGADHRPSGRGAIHPGSAVALRLGNLFLLLPDPHPQAEPGGQPDRHQLLHRAVQHPGDERPGAVVLDRAKPDPRPHDLGLGYLRHARPSVPDPGLPPCAAGHAGAVQLLPDRLRGVDGHRAVRPEPGPLGRDRHCHRLPQRPCRSLAAKAPLKRKRGLSTEGQAPPGVTQGGSVFDLRDLARRHEVHP</sequence>
<dbReference type="AlphaFoldDB" id="A0A1R3L3M5"/>
<comment type="caution">
    <text evidence="2">The sequence shown here is derived from an EMBL/GenBank/DDBJ whole genome shotgun (WGS) entry which is preliminary data.</text>
</comment>
<feature type="compositionally biased region" description="Basic and acidic residues" evidence="1">
    <location>
        <begin position="288"/>
        <end position="300"/>
    </location>
</feature>
<evidence type="ECO:0000313" key="2">
    <source>
        <dbReference type="EMBL" id="OMP13880.1"/>
    </source>
</evidence>